<evidence type="ECO:0000313" key="2">
    <source>
        <dbReference type="Proteomes" id="UP000789920"/>
    </source>
</evidence>
<comment type="caution">
    <text evidence="1">The sequence shown here is derived from an EMBL/GenBank/DDBJ whole genome shotgun (WGS) entry which is preliminary data.</text>
</comment>
<dbReference type="EMBL" id="CAJVQC010115128">
    <property type="protein sequence ID" value="CAG8836569.1"/>
    <property type="molecule type" value="Genomic_DNA"/>
</dbReference>
<gene>
    <name evidence="1" type="ORF">RPERSI_LOCUS29979</name>
</gene>
<evidence type="ECO:0000313" key="1">
    <source>
        <dbReference type="EMBL" id="CAG8836569.1"/>
    </source>
</evidence>
<reference evidence="1" key="1">
    <citation type="submission" date="2021-06" db="EMBL/GenBank/DDBJ databases">
        <authorList>
            <person name="Kallberg Y."/>
            <person name="Tangrot J."/>
            <person name="Rosling A."/>
        </authorList>
    </citation>
    <scope>NUCLEOTIDE SEQUENCE</scope>
    <source>
        <strain evidence="1">MA461A</strain>
    </source>
</reference>
<name>A0ACA9SF47_9GLOM</name>
<accession>A0ACA9SF47</accession>
<keyword evidence="2" id="KW-1185">Reference proteome</keyword>
<dbReference type="Proteomes" id="UP000789920">
    <property type="component" value="Unassembled WGS sequence"/>
</dbReference>
<protein>
    <submittedName>
        <fullName evidence="1">1719_t:CDS:1</fullName>
    </submittedName>
</protein>
<organism evidence="1 2">
    <name type="scientific">Racocetra persica</name>
    <dbReference type="NCBI Taxonomy" id="160502"/>
    <lineage>
        <taxon>Eukaryota</taxon>
        <taxon>Fungi</taxon>
        <taxon>Fungi incertae sedis</taxon>
        <taxon>Mucoromycota</taxon>
        <taxon>Glomeromycotina</taxon>
        <taxon>Glomeromycetes</taxon>
        <taxon>Diversisporales</taxon>
        <taxon>Gigasporaceae</taxon>
        <taxon>Racocetra</taxon>
    </lineage>
</organism>
<proteinExistence type="predicted"/>
<sequence>YHDSYNDNSNIELDIKQRNIDKLIEYTVDLPDSILTTFINIIKKLVQVQFHQPEYLKMWITLLDATTQINNNKLSLGVSLLNHIRYSKGSKTSQIFSKYIQQKAYNFIKWSLYCSNNGQIKYRKLSTRKVNRLQKINISLHNKVKKFKQICKKKISLAQFAACKIPTIINKQLKLAIQDRLIINKKQYCSITVLIATQICEIGQMSYQSAVTCMKKVIK</sequence>
<feature type="non-terminal residue" evidence="1">
    <location>
        <position position="1"/>
    </location>
</feature>